<dbReference type="RefSeq" id="WP_348260690.1">
    <property type="nucleotide sequence ID" value="NZ_CP121196.1"/>
</dbReference>
<feature type="transmembrane region" description="Helical" evidence="1">
    <location>
        <begin position="98"/>
        <end position="119"/>
    </location>
</feature>
<evidence type="ECO:0000313" key="2">
    <source>
        <dbReference type="EMBL" id="XBH15457.1"/>
    </source>
</evidence>
<reference evidence="2" key="1">
    <citation type="submission" date="2023-03" db="EMBL/GenBank/DDBJ databases">
        <title>Edaphobacter sp.</title>
        <authorList>
            <person name="Huber K.J."/>
            <person name="Papendorf J."/>
            <person name="Pilke C."/>
            <person name="Bunk B."/>
            <person name="Sproeer C."/>
            <person name="Pester M."/>
        </authorList>
    </citation>
    <scope>NUCLEOTIDE SEQUENCE</scope>
    <source>
        <strain evidence="2">DSM 110680</strain>
    </source>
</reference>
<dbReference type="AlphaFoldDB" id="A0AAU7DBN7"/>
<proteinExistence type="predicted"/>
<feature type="transmembrane region" description="Helical" evidence="1">
    <location>
        <begin position="55"/>
        <end position="78"/>
    </location>
</feature>
<protein>
    <recommendedName>
        <fullName evidence="3">Zinc-finger domain-containing protein</fullName>
    </recommendedName>
</protein>
<organism evidence="2">
    <name type="scientific">Telmatobacter sp. DSM 110680</name>
    <dbReference type="NCBI Taxonomy" id="3036704"/>
    <lineage>
        <taxon>Bacteria</taxon>
        <taxon>Pseudomonadati</taxon>
        <taxon>Acidobacteriota</taxon>
        <taxon>Terriglobia</taxon>
        <taxon>Terriglobales</taxon>
        <taxon>Acidobacteriaceae</taxon>
        <taxon>Telmatobacter</taxon>
    </lineage>
</organism>
<keyword evidence="1" id="KW-0472">Membrane</keyword>
<evidence type="ECO:0000256" key="1">
    <source>
        <dbReference type="SAM" id="Phobius"/>
    </source>
</evidence>
<gene>
    <name evidence="2" type="ORF">P8935_12850</name>
</gene>
<name>A0AAU7DBN7_9BACT</name>
<sequence>MAKTQCTDRVVGAILASWRYDISGISPEMRRDYEQHFADCSRCRARLKFHRSLDVSLVVLTSLSVFFSLFALAVLRHIKPLEHVAFNILGLDIADTYHMLVSAAIAGVCFSVIAFVLVLTATPVPSYLGGIAAERARIIEERLPNAIKSLRPR</sequence>
<keyword evidence="1" id="KW-1133">Transmembrane helix</keyword>
<dbReference type="EMBL" id="CP121196">
    <property type="protein sequence ID" value="XBH15457.1"/>
    <property type="molecule type" value="Genomic_DNA"/>
</dbReference>
<evidence type="ECO:0008006" key="3">
    <source>
        <dbReference type="Google" id="ProtNLM"/>
    </source>
</evidence>
<accession>A0AAU7DBN7</accession>
<keyword evidence="1" id="KW-0812">Transmembrane</keyword>